<evidence type="ECO:0008006" key="4">
    <source>
        <dbReference type="Google" id="ProtNLM"/>
    </source>
</evidence>
<dbReference type="PROSITE" id="PS51257">
    <property type="entry name" value="PROKAR_LIPOPROTEIN"/>
    <property type="match status" value="1"/>
</dbReference>
<dbReference type="EMBL" id="JBHSEK010000005">
    <property type="protein sequence ID" value="MFC4489940.1"/>
    <property type="molecule type" value="Genomic_DNA"/>
</dbReference>
<keyword evidence="3" id="KW-1185">Reference proteome</keyword>
<dbReference type="Proteomes" id="UP001595999">
    <property type="component" value="Unassembled WGS sequence"/>
</dbReference>
<name>A0ABV8ZRI5_9NEIS</name>
<proteinExistence type="predicted"/>
<protein>
    <recommendedName>
        <fullName evidence="4">Lipoprotein SmpA/OmlA domain-containing protein</fullName>
    </recommendedName>
</protein>
<feature type="signal peptide" evidence="1">
    <location>
        <begin position="1"/>
        <end position="19"/>
    </location>
</feature>
<sequence length="133" mass="14991">MRPGRILALCCACWLSACASSGSQQLEGVDEPAVKRVLQRGGGRQEVLAAFGEPQDRIKFANERELWVYSYIQYRAQLQNFTDLAPLIGAQNRFDKELVLLFDPGGKVLQWRLSTREEVRGTGLLNQPLPDER</sequence>
<keyword evidence="1" id="KW-0732">Signal</keyword>
<feature type="chain" id="PRO_5045888489" description="Lipoprotein SmpA/OmlA domain-containing protein" evidence="1">
    <location>
        <begin position="20"/>
        <end position="133"/>
    </location>
</feature>
<evidence type="ECO:0000313" key="2">
    <source>
        <dbReference type="EMBL" id="MFC4489940.1"/>
    </source>
</evidence>
<evidence type="ECO:0000256" key="1">
    <source>
        <dbReference type="SAM" id="SignalP"/>
    </source>
</evidence>
<organism evidence="2 3">
    <name type="scientific">Chromobacterium aquaticum</name>
    <dbReference type="NCBI Taxonomy" id="467180"/>
    <lineage>
        <taxon>Bacteria</taxon>
        <taxon>Pseudomonadati</taxon>
        <taxon>Pseudomonadota</taxon>
        <taxon>Betaproteobacteria</taxon>
        <taxon>Neisseriales</taxon>
        <taxon>Chromobacteriaceae</taxon>
        <taxon>Chromobacterium</taxon>
    </lineage>
</organism>
<gene>
    <name evidence="2" type="ORF">ACFO0R_09945</name>
</gene>
<accession>A0ABV8ZRI5</accession>
<evidence type="ECO:0000313" key="3">
    <source>
        <dbReference type="Proteomes" id="UP001595999"/>
    </source>
</evidence>
<dbReference type="RefSeq" id="WP_231460728.1">
    <property type="nucleotide sequence ID" value="NZ_JAJOHW010000004.1"/>
</dbReference>
<comment type="caution">
    <text evidence="2">The sequence shown here is derived from an EMBL/GenBank/DDBJ whole genome shotgun (WGS) entry which is preliminary data.</text>
</comment>
<reference evidence="3" key="1">
    <citation type="journal article" date="2019" name="Int. J. Syst. Evol. Microbiol.">
        <title>The Global Catalogue of Microorganisms (GCM) 10K type strain sequencing project: providing services to taxonomists for standard genome sequencing and annotation.</title>
        <authorList>
            <consortium name="The Broad Institute Genomics Platform"/>
            <consortium name="The Broad Institute Genome Sequencing Center for Infectious Disease"/>
            <person name="Wu L."/>
            <person name="Ma J."/>
        </authorList>
    </citation>
    <scope>NUCLEOTIDE SEQUENCE [LARGE SCALE GENOMIC DNA]</scope>
    <source>
        <strain evidence="3">CGMCC 4.7608</strain>
    </source>
</reference>